<evidence type="ECO:0000313" key="2">
    <source>
        <dbReference type="Proteomes" id="UP001499884"/>
    </source>
</evidence>
<accession>A0ABP7DU44</accession>
<dbReference type="EMBL" id="BAABEP010000002">
    <property type="protein sequence ID" value="GAA3710206.1"/>
    <property type="molecule type" value="Genomic_DNA"/>
</dbReference>
<dbReference type="RefSeq" id="WP_345640469.1">
    <property type="nucleotide sequence ID" value="NZ_BAABEP010000002.1"/>
</dbReference>
<name>A0ABP7DU44_9ACTN</name>
<keyword evidence="2" id="KW-1185">Reference proteome</keyword>
<dbReference type="Proteomes" id="UP001499884">
    <property type="component" value="Unassembled WGS sequence"/>
</dbReference>
<evidence type="ECO:0000313" key="1">
    <source>
        <dbReference type="EMBL" id="GAA3710206.1"/>
    </source>
</evidence>
<comment type="caution">
    <text evidence="1">The sequence shown here is derived from an EMBL/GenBank/DDBJ whole genome shotgun (WGS) entry which is preliminary data.</text>
</comment>
<gene>
    <name evidence="1" type="ORF">GCM10023082_05120</name>
</gene>
<sequence length="196" mass="21693">MPAAALAPYPPTTAAPRGVRRCSPIDRLNISRESEGLPAVDGQVTWSVSVYRKSGDDEVHEYTSHRLTSPDLVREHVNLALERPWVARVALTEHVREVTRRVITEFDLPGEGRPSPVPPNPPHGRTAARFYEIEGLQGGGLLSADDVRWHLERLRGDAERQGGAVGPVGMALRELTVVDYSRPTTEDRLPRTPRDS</sequence>
<protein>
    <submittedName>
        <fullName evidence="1">Uncharacterized protein</fullName>
    </submittedName>
</protein>
<reference evidence="2" key="1">
    <citation type="journal article" date="2019" name="Int. J. Syst. Evol. Microbiol.">
        <title>The Global Catalogue of Microorganisms (GCM) 10K type strain sequencing project: providing services to taxonomists for standard genome sequencing and annotation.</title>
        <authorList>
            <consortium name="The Broad Institute Genomics Platform"/>
            <consortium name="The Broad Institute Genome Sequencing Center for Infectious Disease"/>
            <person name="Wu L."/>
            <person name="Ma J."/>
        </authorList>
    </citation>
    <scope>NUCLEOTIDE SEQUENCE [LARGE SCALE GENOMIC DNA]</scope>
    <source>
        <strain evidence="2">JCM 30846</strain>
    </source>
</reference>
<organism evidence="1 2">
    <name type="scientific">Streptomyces tremellae</name>
    <dbReference type="NCBI Taxonomy" id="1124239"/>
    <lineage>
        <taxon>Bacteria</taxon>
        <taxon>Bacillati</taxon>
        <taxon>Actinomycetota</taxon>
        <taxon>Actinomycetes</taxon>
        <taxon>Kitasatosporales</taxon>
        <taxon>Streptomycetaceae</taxon>
        <taxon>Streptomyces</taxon>
    </lineage>
</organism>
<proteinExistence type="predicted"/>